<feature type="compositionally biased region" description="Polar residues" evidence="1">
    <location>
        <begin position="253"/>
        <end position="264"/>
    </location>
</feature>
<accession>E4ZHZ4</accession>
<feature type="region of interest" description="Disordered" evidence="1">
    <location>
        <begin position="812"/>
        <end position="837"/>
    </location>
</feature>
<gene>
    <name evidence="3" type="ORF">LEMA_P061710.1</name>
</gene>
<evidence type="ECO:0000256" key="2">
    <source>
        <dbReference type="SAM" id="SignalP"/>
    </source>
</evidence>
<feature type="region of interest" description="Disordered" evidence="1">
    <location>
        <begin position="253"/>
        <end position="310"/>
    </location>
</feature>
<evidence type="ECO:0000313" key="4">
    <source>
        <dbReference type="Proteomes" id="UP000002668"/>
    </source>
</evidence>
<feature type="region of interest" description="Disordered" evidence="1">
    <location>
        <begin position="83"/>
        <end position="114"/>
    </location>
</feature>
<dbReference type="VEuPathDB" id="FungiDB:LEMA_P061710.1"/>
<organism evidence="4">
    <name type="scientific">Leptosphaeria maculans (strain JN3 / isolate v23.1.3 / race Av1-4-5-6-7-8)</name>
    <name type="common">Blackleg fungus</name>
    <name type="synonym">Phoma lingam</name>
    <dbReference type="NCBI Taxonomy" id="985895"/>
    <lineage>
        <taxon>Eukaryota</taxon>
        <taxon>Fungi</taxon>
        <taxon>Dikarya</taxon>
        <taxon>Ascomycota</taxon>
        <taxon>Pezizomycotina</taxon>
        <taxon>Dothideomycetes</taxon>
        <taxon>Pleosporomycetidae</taxon>
        <taxon>Pleosporales</taxon>
        <taxon>Pleosporineae</taxon>
        <taxon>Leptosphaeriaceae</taxon>
        <taxon>Plenodomus</taxon>
        <taxon>Plenodomus lingam/Leptosphaeria maculans species complex</taxon>
    </lineage>
</organism>
<dbReference type="HOGENOM" id="CLU_360544_0_0_1"/>
<dbReference type="Proteomes" id="UP000002668">
    <property type="component" value="Genome"/>
</dbReference>
<dbReference type="OMA" id="QWRTDAM"/>
<evidence type="ECO:0000256" key="1">
    <source>
        <dbReference type="SAM" id="MobiDB-lite"/>
    </source>
</evidence>
<feature type="compositionally biased region" description="Polar residues" evidence="1">
    <location>
        <begin position="187"/>
        <end position="212"/>
    </location>
</feature>
<feature type="compositionally biased region" description="Polar residues" evidence="1">
    <location>
        <begin position="576"/>
        <end position="585"/>
    </location>
</feature>
<protein>
    <submittedName>
        <fullName evidence="3">Uncharacterized protein</fullName>
    </submittedName>
</protein>
<feature type="compositionally biased region" description="Polar residues" evidence="1">
    <location>
        <begin position="100"/>
        <end position="113"/>
    </location>
</feature>
<dbReference type="STRING" id="985895.E4ZHZ4"/>
<feature type="compositionally biased region" description="Polar residues" evidence="1">
    <location>
        <begin position="596"/>
        <end position="619"/>
    </location>
</feature>
<dbReference type="OrthoDB" id="3557758at2759"/>
<feature type="compositionally biased region" description="Basic and acidic residues" evidence="1">
    <location>
        <begin position="559"/>
        <end position="572"/>
    </location>
</feature>
<proteinExistence type="predicted"/>
<dbReference type="EMBL" id="FP929065">
    <property type="protein sequence ID" value="CBX91137.1"/>
    <property type="molecule type" value="Genomic_DNA"/>
</dbReference>
<dbReference type="eggNOG" id="ENOG502T4N6">
    <property type="taxonomic scope" value="Eukaryota"/>
</dbReference>
<feature type="compositionally biased region" description="Basic and acidic residues" evidence="1">
    <location>
        <begin position="87"/>
        <end position="99"/>
    </location>
</feature>
<feature type="compositionally biased region" description="Pro residues" evidence="1">
    <location>
        <begin position="624"/>
        <end position="635"/>
    </location>
</feature>
<feature type="signal peptide" evidence="2">
    <location>
        <begin position="1"/>
        <end position="20"/>
    </location>
</feature>
<feature type="region of interest" description="Disordered" evidence="1">
    <location>
        <begin position="558"/>
        <end position="665"/>
    </location>
</feature>
<feature type="region of interest" description="Disordered" evidence="1">
    <location>
        <begin position="363"/>
        <end position="417"/>
    </location>
</feature>
<sequence length="837" mass="92245">MLRQSLGCLHILTLIGLGWTLNDFGSFLCKEVGVARLLLYLSRAFHDHSFPSFSFSPSSTPDQSCYSHKQNFERIRAHWETAQPGDAHADSMVGRREKQAVQQPESNELQENGPSKFRRKLSYGLAFISNPLSQRKTTPGRHSLRVPSLAVTDTEADTGDAASTREAVDECDTSFSSTVVTRPNVCSDDTPTKPTRLVNNAHTTNSATNDTTPRVVPRSRTFSFIPRPVSIQALATTSVDMNTSINSVISLSTADPKSNASPSKIPTPSPPLSENRGSSPRQHLSAQTSSQLKYVASTQLSEARSTGTITKTAMRSHTTPKLVNVTNSQQPTGVTVPRKSALKKVAVPPVVEKPLLQENFSDSRRITQRRSHIRENPSGRESLAVIGNTPKRKSFGPAASAQSSQLDYTTPPADRNRSSMYSALQTPMTARRFQPRLHVNRPASDVVQVTGNGMFSQPRLMGPKDPPTPTPSIDFMQPGIQDKTVRNDLQRKTLGTPNGLAGVWRSSRALAATNHEVRKLPRSFTFHSFGRKEAPPPLPSIPEQNRPESLAHITKYQHSHLELDTTKPRPEDNMQGGDSSASTIRGLNDDKYRFSAKSTATRNNVAETPATECSDTSSVFVAPSRPPPPPPPPDTPVGRRSLSLHDLESHSPGGSRRRPWPISFQSDSDNADIDSILQVKDYMPPLYWAGRFQSRFDHWRTEAMLGHLNPDHVRTGPMDGCNLDQEKLASCYIFGQLRDLCTTNQAADSLWEFEYRYRKDNKLLGNPLEFPAMLPYRKQDDKAPTHQGAFGRAVRKLTPRKSSLVNLRNLLKGKGKGEEEGAGILSEGEVDTSSGDS</sequence>
<evidence type="ECO:0000313" key="3">
    <source>
        <dbReference type="EMBL" id="CBX91137.1"/>
    </source>
</evidence>
<dbReference type="AlphaFoldDB" id="E4ZHZ4"/>
<dbReference type="InParanoid" id="E4ZHZ4"/>
<feature type="chain" id="PRO_5003194205" evidence="2">
    <location>
        <begin position="21"/>
        <end position="837"/>
    </location>
</feature>
<feature type="region of interest" description="Disordered" evidence="1">
    <location>
        <begin position="186"/>
        <end position="215"/>
    </location>
</feature>
<name>E4ZHZ4_LEPMJ</name>
<feature type="compositionally biased region" description="Polar residues" evidence="1">
    <location>
        <begin position="275"/>
        <end position="310"/>
    </location>
</feature>
<reference evidence="4" key="1">
    <citation type="journal article" date="2011" name="Nat. Commun.">
        <title>Effector diversification within compartments of the Leptosphaeria maculans genome affected by Repeat-Induced Point mutations.</title>
        <authorList>
            <person name="Rouxel T."/>
            <person name="Grandaubert J."/>
            <person name="Hane J.K."/>
            <person name="Hoede C."/>
            <person name="van de Wouw A.P."/>
            <person name="Couloux A."/>
            <person name="Dominguez V."/>
            <person name="Anthouard V."/>
            <person name="Bally P."/>
            <person name="Bourras S."/>
            <person name="Cozijnsen A.J."/>
            <person name="Ciuffetti L.M."/>
            <person name="Degrave A."/>
            <person name="Dilmaghani A."/>
            <person name="Duret L."/>
            <person name="Fudal I."/>
            <person name="Goodwin S.B."/>
            <person name="Gout L."/>
            <person name="Glaser N."/>
            <person name="Linglin J."/>
            <person name="Kema G.H.J."/>
            <person name="Lapalu N."/>
            <person name="Lawrence C.B."/>
            <person name="May K."/>
            <person name="Meyer M."/>
            <person name="Ollivier B."/>
            <person name="Poulain J."/>
            <person name="Schoch C.L."/>
            <person name="Simon A."/>
            <person name="Spatafora J.W."/>
            <person name="Stachowiak A."/>
            <person name="Turgeon B.G."/>
            <person name="Tyler B.M."/>
            <person name="Vincent D."/>
            <person name="Weissenbach J."/>
            <person name="Amselem J."/>
            <person name="Quesneville H."/>
            <person name="Oliver R.P."/>
            <person name="Wincker P."/>
            <person name="Balesdent M.-H."/>
            <person name="Howlett B.J."/>
        </authorList>
    </citation>
    <scope>NUCLEOTIDE SEQUENCE [LARGE SCALE GENOMIC DNA]</scope>
    <source>
        <strain evidence="4">JN3 / isolate v23.1.3 / race Av1-4-5-6-7-8</strain>
    </source>
</reference>
<keyword evidence="2" id="KW-0732">Signal</keyword>
<keyword evidence="4" id="KW-1185">Reference proteome</keyword>